<dbReference type="Proteomes" id="UP000184251">
    <property type="component" value="Unassembled WGS sequence"/>
</dbReference>
<keyword evidence="1" id="KW-0269">Exonuclease</keyword>
<dbReference type="STRING" id="1120975.SAMN02746064_02052"/>
<dbReference type="RefSeq" id="WP_159432079.1">
    <property type="nucleotide sequence ID" value="NZ_FQTU01000017.1"/>
</dbReference>
<dbReference type="FunFam" id="3.30.420.10:FF:000045">
    <property type="entry name" value="3'-5' exonuclease DinG"/>
    <property type="match status" value="1"/>
</dbReference>
<dbReference type="SMART" id="SM00292">
    <property type="entry name" value="BRCT"/>
    <property type="match status" value="1"/>
</dbReference>
<dbReference type="PROSITE" id="PS50172">
    <property type="entry name" value="BRCT"/>
    <property type="match status" value="1"/>
</dbReference>
<dbReference type="GO" id="GO:0045004">
    <property type="term" value="P:DNA replication proofreading"/>
    <property type="evidence" value="ECO:0007669"/>
    <property type="project" value="TreeGrafter"/>
</dbReference>
<organism evidence="3 4">
    <name type="scientific">Alkalibacter saccharofermentans DSM 14828</name>
    <dbReference type="NCBI Taxonomy" id="1120975"/>
    <lineage>
        <taxon>Bacteria</taxon>
        <taxon>Bacillati</taxon>
        <taxon>Bacillota</taxon>
        <taxon>Clostridia</taxon>
        <taxon>Eubacteriales</taxon>
        <taxon>Eubacteriaceae</taxon>
        <taxon>Alkalibacter</taxon>
    </lineage>
</organism>
<evidence type="ECO:0000313" key="3">
    <source>
        <dbReference type="EMBL" id="SHF17515.1"/>
    </source>
</evidence>
<dbReference type="Pfam" id="PF00533">
    <property type="entry name" value="BRCT"/>
    <property type="match status" value="1"/>
</dbReference>
<dbReference type="GO" id="GO:0003887">
    <property type="term" value="F:DNA-directed DNA polymerase activity"/>
    <property type="evidence" value="ECO:0007669"/>
    <property type="project" value="InterPro"/>
</dbReference>
<dbReference type="SMART" id="SM00479">
    <property type="entry name" value="EXOIII"/>
    <property type="match status" value="1"/>
</dbReference>
<dbReference type="InterPro" id="IPR036420">
    <property type="entry name" value="BRCT_dom_sf"/>
</dbReference>
<dbReference type="PANTHER" id="PTHR30231:SF41">
    <property type="entry name" value="DNA POLYMERASE III SUBUNIT EPSILON"/>
    <property type="match status" value="1"/>
</dbReference>
<dbReference type="GO" id="GO:0005829">
    <property type="term" value="C:cytosol"/>
    <property type="evidence" value="ECO:0007669"/>
    <property type="project" value="TreeGrafter"/>
</dbReference>
<sequence length="305" mass="35116">MSERCKGSSLMNIIPNYTVIDIETTGLDPRYDEIIELAAVKVRDFQVVDEFQALIEPTFPIDEFITQKTGITNEMLKGQPIIEAMIPEFLNFIGDDIVVGHNVNFDINFVYDNSKHIKEFDNDFIDNLRLVRKIYPEFENHRLDTVMKYLEVDPRTIHRALNDCHVTNECFIKTVRKIESEGIDLRKTSCKPRKSNSKINLATLEPLSPDQISSDHICYDKYFCFTGSLENFTRKEAAQIVVNMGGIAQNNVNKQTNYLILGNFDYSKIKDDKSIKLKKAESLYLSGHEIQILSENVFLDIIKDN</sequence>
<dbReference type="Gene3D" id="3.30.420.10">
    <property type="entry name" value="Ribonuclease H-like superfamily/Ribonuclease H"/>
    <property type="match status" value="1"/>
</dbReference>
<dbReference type="AlphaFoldDB" id="A0A1M4ZHQ6"/>
<dbReference type="CDD" id="cd06127">
    <property type="entry name" value="DEDDh"/>
    <property type="match status" value="1"/>
</dbReference>
<dbReference type="GO" id="GO:0008408">
    <property type="term" value="F:3'-5' exonuclease activity"/>
    <property type="evidence" value="ECO:0007669"/>
    <property type="project" value="TreeGrafter"/>
</dbReference>
<dbReference type="InterPro" id="IPR036397">
    <property type="entry name" value="RNaseH_sf"/>
</dbReference>
<name>A0A1M4ZHQ6_9FIRM</name>
<dbReference type="EMBL" id="FQTU01000017">
    <property type="protein sequence ID" value="SHF17515.1"/>
    <property type="molecule type" value="Genomic_DNA"/>
</dbReference>
<proteinExistence type="predicted"/>
<dbReference type="CDD" id="cd17748">
    <property type="entry name" value="BRCT_DNA_ligase_like"/>
    <property type="match status" value="1"/>
</dbReference>
<keyword evidence="1" id="KW-0378">Hydrolase</keyword>
<reference evidence="3 4" key="1">
    <citation type="submission" date="2016-11" db="EMBL/GenBank/DDBJ databases">
        <authorList>
            <person name="Jaros S."/>
            <person name="Januszkiewicz K."/>
            <person name="Wedrychowicz H."/>
        </authorList>
    </citation>
    <scope>NUCLEOTIDE SEQUENCE [LARGE SCALE GENOMIC DNA]</scope>
    <source>
        <strain evidence="3 4">DSM 14828</strain>
    </source>
</reference>
<keyword evidence="1" id="KW-0540">Nuclease</keyword>
<feature type="domain" description="BRCT" evidence="2">
    <location>
        <begin position="213"/>
        <end position="305"/>
    </location>
</feature>
<dbReference type="OrthoDB" id="9776650at2"/>
<dbReference type="Gene3D" id="3.40.50.10190">
    <property type="entry name" value="BRCT domain"/>
    <property type="match status" value="1"/>
</dbReference>
<protein>
    <submittedName>
        <fullName evidence="3">DNA polymerase-3 subunit epsilon</fullName>
    </submittedName>
</protein>
<dbReference type="SUPFAM" id="SSF53098">
    <property type="entry name" value="Ribonuclease H-like"/>
    <property type="match status" value="1"/>
</dbReference>
<gene>
    <name evidence="3" type="ORF">SAMN02746064_02052</name>
</gene>
<dbReference type="SUPFAM" id="SSF52113">
    <property type="entry name" value="BRCT domain"/>
    <property type="match status" value="1"/>
</dbReference>
<dbReference type="Pfam" id="PF00929">
    <property type="entry name" value="RNase_T"/>
    <property type="match status" value="1"/>
</dbReference>
<dbReference type="PANTHER" id="PTHR30231">
    <property type="entry name" value="DNA POLYMERASE III SUBUNIT EPSILON"/>
    <property type="match status" value="1"/>
</dbReference>
<accession>A0A1M4ZHQ6</accession>
<dbReference type="InterPro" id="IPR006054">
    <property type="entry name" value="DnaQ"/>
</dbReference>
<evidence type="ECO:0000256" key="1">
    <source>
        <dbReference type="ARBA" id="ARBA00022839"/>
    </source>
</evidence>
<evidence type="ECO:0000313" key="4">
    <source>
        <dbReference type="Proteomes" id="UP000184251"/>
    </source>
</evidence>
<dbReference type="GO" id="GO:0003677">
    <property type="term" value="F:DNA binding"/>
    <property type="evidence" value="ECO:0007669"/>
    <property type="project" value="InterPro"/>
</dbReference>
<dbReference type="NCBIfam" id="TIGR00573">
    <property type="entry name" value="dnaq"/>
    <property type="match status" value="1"/>
</dbReference>
<evidence type="ECO:0000259" key="2">
    <source>
        <dbReference type="PROSITE" id="PS50172"/>
    </source>
</evidence>
<keyword evidence="4" id="KW-1185">Reference proteome</keyword>
<dbReference type="InterPro" id="IPR013520">
    <property type="entry name" value="Ribonucl_H"/>
</dbReference>
<dbReference type="InterPro" id="IPR001357">
    <property type="entry name" value="BRCT_dom"/>
</dbReference>
<dbReference type="InterPro" id="IPR012337">
    <property type="entry name" value="RNaseH-like_sf"/>
</dbReference>